<organism evidence="1 2">
    <name type="scientific">Paraphaeosphaeria sporulosa</name>
    <dbReference type="NCBI Taxonomy" id="1460663"/>
    <lineage>
        <taxon>Eukaryota</taxon>
        <taxon>Fungi</taxon>
        <taxon>Dikarya</taxon>
        <taxon>Ascomycota</taxon>
        <taxon>Pezizomycotina</taxon>
        <taxon>Dothideomycetes</taxon>
        <taxon>Pleosporomycetidae</taxon>
        <taxon>Pleosporales</taxon>
        <taxon>Massarineae</taxon>
        <taxon>Didymosphaeriaceae</taxon>
        <taxon>Paraphaeosphaeria</taxon>
    </lineage>
</organism>
<evidence type="ECO:0000313" key="2">
    <source>
        <dbReference type="Proteomes" id="UP000077069"/>
    </source>
</evidence>
<gene>
    <name evidence="1" type="ORF">CC84DRAFT_429851</name>
</gene>
<evidence type="ECO:0000313" key="1">
    <source>
        <dbReference type="EMBL" id="OAF98571.1"/>
    </source>
</evidence>
<dbReference type="InParanoid" id="A0A177BV20"/>
<name>A0A177BV20_9PLEO</name>
<reference evidence="1 2" key="1">
    <citation type="submission" date="2016-05" db="EMBL/GenBank/DDBJ databases">
        <title>Comparative analysis of secretome profiles of manganese(II)-oxidizing ascomycete fungi.</title>
        <authorList>
            <consortium name="DOE Joint Genome Institute"/>
            <person name="Zeiner C.A."/>
            <person name="Purvine S.O."/>
            <person name="Zink E.M."/>
            <person name="Wu S."/>
            <person name="Pasa-Tolic L."/>
            <person name="Chaput D.L."/>
            <person name="Haridas S."/>
            <person name="Grigoriev I.V."/>
            <person name="Santelli C.M."/>
            <person name="Hansel C.M."/>
        </authorList>
    </citation>
    <scope>NUCLEOTIDE SEQUENCE [LARGE SCALE GENOMIC DNA]</scope>
    <source>
        <strain evidence="1 2">AP3s5-JAC2a</strain>
    </source>
</reference>
<dbReference type="EMBL" id="KV441566">
    <property type="protein sequence ID" value="OAF98571.1"/>
    <property type="molecule type" value="Genomic_DNA"/>
</dbReference>
<protein>
    <submittedName>
        <fullName evidence="1">Uncharacterized protein</fullName>
    </submittedName>
</protein>
<keyword evidence="2" id="KW-1185">Reference proteome</keyword>
<dbReference type="GeneID" id="28769701"/>
<sequence length="159" mass="17882">MIHIYRCGEFTFSHNMWDAGYPTKYRLQTLATGKTLSEQTITSIAVSEVLPGSQTRFPGLGFLESPSSGALHTHAHQKSREVACTRYQARPSQEAATSARRPDMRKKHFEAHCALCVYYESKPSPSWRQNATLPYPVGVWERLERGFPLAKSSYCLAAV</sequence>
<dbReference type="AlphaFoldDB" id="A0A177BV20"/>
<dbReference type="Proteomes" id="UP000077069">
    <property type="component" value="Unassembled WGS sequence"/>
</dbReference>
<dbReference type="RefSeq" id="XP_018028937.1">
    <property type="nucleotide sequence ID" value="XM_018186215.1"/>
</dbReference>
<proteinExistence type="predicted"/>
<accession>A0A177BV20</accession>